<accession>A0A371EGM6</accession>
<proteinExistence type="predicted"/>
<evidence type="ECO:0000313" key="2">
    <source>
        <dbReference type="Proteomes" id="UP000257109"/>
    </source>
</evidence>
<evidence type="ECO:0000313" key="1">
    <source>
        <dbReference type="EMBL" id="RDX65136.1"/>
    </source>
</evidence>
<name>A0A371EGM6_MUCPR</name>
<dbReference type="OrthoDB" id="10595591at2759"/>
<reference evidence="1" key="1">
    <citation type="submission" date="2018-05" db="EMBL/GenBank/DDBJ databases">
        <title>Draft genome of Mucuna pruriens seed.</title>
        <authorList>
            <person name="Nnadi N.E."/>
            <person name="Vos R."/>
            <person name="Hasami M.H."/>
            <person name="Devisetty U.K."/>
            <person name="Aguiy J.C."/>
        </authorList>
    </citation>
    <scope>NUCLEOTIDE SEQUENCE [LARGE SCALE GENOMIC DNA]</scope>
    <source>
        <strain evidence="1">JCA_2017</strain>
    </source>
</reference>
<dbReference type="AlphaFoldDB" id="A0A371EGM6"/>
<gene>
    <name evidence="1" type="ORF">CR513_56232</name>
</gene>
<dbReference type="Proteomes" id="UP000257109">
    <property type="component" value="Unassembled WGS sequence"/>
</dbReference>
<keyword evidence="2" id="KW-1185">Reference proteome</keyword>
<protein>
    <submittedName>
        <fullName evidence="1">Uncharacterized protein</fullName>
    </submittedName>
</protein>
<organism evidence="1 2">
    <name type="scientific">Mucuna pruriens</name>
    <name type="common">Velvet bean</name>
    <name type="synonym">Dolichos pruriens</name>
    <dbReference type="NCBI Taxonomy" id="157652"/>
    <lineage>
        <taxon>Eukaryota</taxon>
        <taxon>Viridiplantae</taxon>
        <taxon>Streptophyta</taxon>
        <taxon>Embryophyta</taxon>
        <taxon>Tracheophyta</taxon>
        <taxon>Spermatophyta</taxon>
        <taxon>Magnoliopsida</taxon>
        <taxon>eudicotyledons</taxon>
        <taxon>Gunneridae</taxon>
        <taxon>Pentapetalae</taxon>
        <taxon>rosids</taxon>
        <taxon>fabids</taxon>
        <taxon>Fabales</taxon>
        <taxon>Fabaceae</taxon>
        <taxon>Papilionoideae</taxon>
        <taxon>50 kb inversion clade</taxon>
        <taxon>NPAAA clade</taxon>
        <taxon>indigoferoid/millettioid clade</taxon>
        <taxon>Phaseoleae</taxon>
        <taxon>Mucuna</taxon>
    </lineage>
</organism>
<comment type="caution">
    <text evidence="1">The sequence shown here is derived from an EMBL/GenBank/DDBJ whole genome shotgun (WGS) entry which is preliminary data.</text>
</comment>
<feature type="non-terminal residue" evidence="1">
    <location>
        <position position="1"/>
    </location>
</feature>
<dbReference type="EMBL" id="QJKJ01014046">
    <property type="protein sequence ID" value="RDX65136.1"/>
    <property type="molecule type" value="Genomic_DNA"/>
</dbReference>
<sequence length="269" mass="27942">MSTTADVEHSPTLFTLFAGAPFPRDMTRRSSTPFTDGKSRLLWRTCVTAAAAGLFITRPPSTEAHEVFPSTEAKWKGSKRPGVADVARHAFQSSKLKLGDSDASARENTNGAELLRSKQGIRSGLHSQQPSFFLFSLEHSLQRLFHAPRGESPAAVEHAGALRLVEFAVVFGDEADGISGGVERAAEAVVGGYHGGEEGANAGTGDDVEVIGDLGVGIGGLGADLILKVEEGGAGNNGGGSSAVDAEYAGFGCGFVVGEPLLLKFGEDL</sequence>